<dbReference type="Pfam" id="PF13648">
    <property type="entry name" value="Lipocalin_4"/>
    <property type="match status" value="1"/>
</dbReference>
<dbReference type="RefSeq" id="WP_375557444.1">
    <property type="nucleotide sequence ID" value="NZ_JBBVGT010000002.1"/>
</dbReference>
<dbReference type="Proteomes" id="UP001580928">
    <property type="component" value="Unassembled WGS sequence"/>
</dbReference>
<dbReference type="PROSITE" id="PS51257">
    <property type="entry name" value="PROKAR_LIPOPROTEIN"/>
    <property type="match status" value="1"/>
</dbReference>
<keyword evidence="1" id="KW-0732">Signal</keyword>
<feature type="domain" description="Lipocalin-like" evidence="2">
    <location>
        <begin position="39"/>
        <end position="130"/>
    </location>
</feature>
<sequence length="143" mass="15961">MKKMTFNVCLPLLLLAFCTWAVSCSKDRSAPQPTPEELIIGKWYIVKITKADESVHEPANDCEKDSHYKFDDEKQITSISFHLDGDECKRYMQLGDYLLADNGKKLIVTAPDGVTSAIDILLLNETTLELKIGGDTAHLKKGT</sequence>
<comment type="caution">
    <text evidence="3">The sequence shown here is derived from an EMBL/GenBank/DDBJ whole genome shotgun (WGS) entry which is preliminary data.</text>
</comment>
<feature type="signal peptide" evidence="1">
    <location>
        <begin position="1"/>
        <end position="21"/>
    </location>
</feature>
<keyword evidence="4" id="KW-1185">Reference proteome</keyword>
<proteinExistence type="predicted"/>
<gene>
    <name evidence="3" type="ORF">WKR92_08715</name>
</gene>
<evidence type="ECO:0000313" key="4">
    <source>
        <dbReference type="Proteomes" id="UP001580928"/>
    </source>
</evidence>
<feature type="chain" id="PRO_5047105403" evidence="1">
    <location>
        <begin position="22"/>
        <end position="143"/>
    </location>
</feature>
<protein>
    <submittedName>
        <fullName evidence="3">Lipocalin family protein</fullName>
    </submittedName>
</protein>
<evidence type="ECO:0000259" key="2">
    <source>
        <dbReference type="Pfam" id="PF13648"/>
    </source>
</evidence>
<name>A0ABV5CED1_9SPHI</name>
<organism evidence="3 4">
    <name type="scientific">Albibacterium profundi</name>
    <dbReference type="NCBI Taxonomy" id="3134906"/>
    <lineage>
        <taxon>Bacteria</taxon>
        <taxon>Pseudomonadati</taxon>
        <taxon>Bacteroidota</taxon>
        <taxon>Sphingobacteriia</taxon>
        <taxon>Sphingobacteriales</taxon>
        <taxon>Sphingobacteriaceae</taxon>
        <taxon>Albibacterium</taxon>
    </lineage>
</organism>
<reference evidence="3 4" key="1">
    <citation type="submission" date="2024-04" db="EMBL/GenBank/DDBJ databases">
        <title>Albibacterium profundi sp. nov., isolated from sediment of the Challenger Deep of Mariana Trench.</title>
        <authorList>
            <person name="Wang Y."/>
        </authorList>
    </citation>
    <scope>NUCLEOTIDE SEQUENCE [LARGE SCALE GENOMIC DNA]</scope>
    <source>
        <strain evidence="3 4">RHL897</strain>
    </source>
</reference>
<evidence type="ECO:0000256" key="1">
    <source>
        <dbReference type="SAM" id="SignalP"/>
    </source>
</evidence>
<dbReference type="EMBL" id="JBBVGT010000002">
    <property type="protein sequence ID" value="MFB5945913.1"/>
    <property type="molecule type" value="Genomic_DNA"/>
</dbReference>
<evidence type="ECO:0000313" key="3">
    <source>
        <dbReference type="EMBL" id="MFB5945913.1"/>
    </source>
</evidence>
<dbReference type="InterPro" id="IPR024311">
    <property type="entry name" value="Lipocalin-like"/>
</dbReference>
<accession>A0ABV5CED1</accession>